<reference evidence="1 2" key="1">
    <citation type="submission" date="2017-01" db="EMBL/GenBank/DDBJ databases">
        <authorList>
            <consortium name="Urmite Genomes"/>
        </authorList>
    </citation>
    <scope>NUCLEOTIDE SEQUENCE [LARGE SCALE GENOMIC DNA]</scope>
    <source>
        <strain evidence="1 2">AB215</strain>
    </source>
</reference>
<gene>
    <name evidence="1" type="ORF">MNAB215_2719</name>
</gene>
<organism evidence="1 2">
    <name type="scientific">Mycobacterium numidiamassiliense</name>
    <dbReference type="NCBI Taxonomy" id="1841861"/>
    <lineage>
        <taxon>Bacteria</taxon>
        <taxon>Bacillati</taxon>
        <taxon>Actinomycetota</taxon>
        <taxon>Actinomycetes</taxon>
        <taxon>Mycobacteriales</taxon>
        <taxon>Mycobacteriaceae</taxon>
        <taxon>Mycobacterium</taxon>
    </lineage>
</organism>
<dbReference type="Proteomes" id="UP000240424">
    <property type="component" value="Unassembled WGS sequence"/>
</dbReference>
<keyword evidence="2" id="KW-1185">Reference proteome</keyword>
<dbReference type="RefSeq" id="WP_077079310.1">
    <property type="nucleotide sequence ID" value="NZ_FUEZ01000004.1"/>
</dbReference>
<name>A0A2U3P9T7_9MYCO</name>
<evidence type="ECO:0000313" key="2">
    <source>
        <dbReference type="Proteomes" id="UP000240424"/>
    </source>
</evidence>
<evidence type="ECO:0000313" key="1">
    <source>
        <dbReference type="EMBL" id="SPM40518.1"/>
    </source>
</evidence>
<protein>
    <submittedName>
        <fullName evidence="1">Mycobacterium numidiamassiliense ORFan</fullName>
    </submittedName>
</protein>
<dbReference type="AlphaFoldDB" id="A0A2U3P9T7"/>
<dbReference type="OrthoDB" id="9962252at2"/>
<proteinExistence type="predicted"/>
<dbReference type="EMBL" id="FUEZ01000004">
    <property type="protein sequence ID" value="SPM40518.1"/>
    <property type="molecule type" value="Genomic_DNA"/>
</dbReference>
<sequence>MNEITTESRPFVAPLVDKAAQFIESQGWVTVSELAEFLDAAGVNVHGDVELTGRDLACTSRRDRFLPLDVIASGSLQFVRIVAALLINRAVDLDAANTALVKLTSAGCDAARTKVKSPTGGHYHVLTVRDPGGSQQVAECWEGHDSLSTIEQYLDEIVLRDAVDEGWDAFYIVGCGLDRRRCDEISALSVEEWGAPYWQAPIPREIGHSMRVSSM</sequence>
<accession>A0A2U3P9T7</accession>